<dbReference type="AlphaFoldDB" id="A0A2M3Z836"/>
<organism evidence="10">
    <name type="scientific">Anopheles braziliensis</name>
    <dbReference type="NCBI Taxonomy" id="58242"/>
    <lineage>
        <taxon>Eukaryota</taxon>
        <taxon>Metazoa</taxon>
        <taxon>Ecdysozoa</taxon>
        <taxon>Arthropoda</taxon>
        <taxon>Hexapoda</taxon>
        <taxon>Insecta</taxon>
        <taxon>Pterygota</taxon>
        <taxon>Neoptera</taxon>
        <taxon>Endopterygota</taxon>
        <taxon>Diptera</taxon>
        <taxon>Nematocera</taxon>
        <taxon>Culicoidea</taxon>
        <taxon>Culicidae</taxon>
        <taxon>Anophelinae</taxon>
        <taxon>Anopheles</taxon>
    </lineage>
</organism>
<evidence type="ECO:0000256" key="4">
    <source>
        <dbReference type="ARBA" id="ARBA00022490"/>
    </source>
</evidence>
<dbReference type="InterPro" id="IPR001611">
    <property type="entry name" value="Leu-rich_rpt"/>
</dbReference>
<dbReference type="GO" id="GO:0005737">
    <property type="term" value="C:cytoplasm"/>
    <property type="evidence" value="ECO:0007669"/>
    <property type="project" value="UniProtKB-SubCell"/>
</dbReference>
<dbReference type="InterPro" id="IPR036859">
    <property type="entry name" value="CAP-Gly_dom_sf"/>
</dbReference>
<evidence type="ECO:0000256" key="6">
    <source>
        <dbReference type="ARBA" id="ARBA00022737"/>
    </source>
</evidence>
<keyword evidence="7" id="KW-0143">Chaperone</keyword>
<evidence type="ECO:0000259" key="9">
    <source>
        <dbReference type="PROSITE" id="PS50245"/>
    </source>
</evidence>
<name>A0A2M3Z836_9DIPT</name>
<keyword evidence="4" id="KW-0963">Cytoplasm</keyword>
<sequence>MILQNHLERGVRVKVGQHFGTVRYVGEVPNTEGEWIGIEWDDPDRGKHSGSVNGVQYFQTRIPNAGSMIRGEKLTKFQTLEQAIVEKYIVTENTLRVDSEMLRAVQKQLHASLFEIVGMEKIGGKQSNLQQLVDVSVRFCPVNAAGDLSHFANLQILDVSSTLLWNWSQVGSIVEQIPSLHELNLSNNRFVDPYEEQVGPLAQKFKNIRKIILKNCALGSWSAVVRLGRLWPAIEYLSVEQNDIEFVDDQLNGPHILALSRIKHLDLQNNAIRDAQSLHNLGHLPALEELFLNGNGLREIRFADDCPHNEKVDVFRNLRTIYLRDNPLQDQCAVFNELDKLARLEQVMVDPDPTVSYEETVARIVGSIAGLRVFNRSTISEKLRRDSECDMWKLYANQWVEVRNDAQRLKAFFKTHRMYPRVMERLGSPEHFLPDTRKASNMIQLQLLNEKTGERRDKKVPKRINLHTLQNLIVKLFALPDGGPALGLYLLDRKRKVRIPLEHHAKSLDFYSVEDGDTIVFV</sequence>
<evidence type="ECO:0000256" key="7">
    <source>
        <dbReference type="ARBA" id="ARBA00023186"/>
    </source>
</evidence>
<dbReference type="SUPFAM" id="SSF52058">
    <property type="entry name" value="L domain-like"/>
    <property type="match status" value="1"/>
</dbReference>
<comment type="similarity">
    <text evidence="2">Belongs to the TBCE family.</text>
</comment>
<dbReference type="Pfam" id="PF01302">
    <property type="entry name" value="CAP_GLY"/>
    <property type="match status" value="1"/>
</dbReference>
<proteinExistence type="inferred from homology"/>
<keyword evidence="5" id="KW-0433">Leucine-rich repeat</keyword>
<dbReference type="SMART" id="SM01052">
    <property type="entry name" value="CAP_GLY"/>
    <property type="match status" value="1"/>
</dbReference>
<dbReference type="PROSITE" id="PS00845">
    <property type="entry name" value="CAP_GLY_1"/>
    <property type="match status" value="1"/>
</dbReference>
<dbReference type="PANTHER" id="PTHR18849">
    <property type="entry name" value="LEUCINE RICH REPEAT PROTEIN"/>
    <property type="match status" value="1"/>
</dbReference>
<dbReference type="SUPFAM" id="SSF74924">
    <property type="entry name" value="Cap-Gly domain"/>
    <property type="match status" value="1"/>
</dbReference>
<dbReference type="PROSITE" id="PS51450">
    <property type="entry name" value="LRR"/>
    <property type="match status" value="1"/>
</dbReference>
<dbReference type="InterPro" id="IPR029071">
    <property type="entry name" value="Ubiquitin-like_domsf"/>
</dbReference>
<accession>A0A2M3Z836</accession>
<dbReference type="Gene3D" id="2.30.30.190">
    <property type="entry name" value="CAP Gly-rich-like domain"/>
    <property type="match status" value="1"/>
</dbReference>
<evidence type="ECO:0000256" key="1">
    <source>
        <dbReference type="ARBA" id="ARBA00004496"/>
    </source>
</evidence>
<dbReference type="FunFam" id="2.30.30.190:FF:000008">
    <property type="entry name" value="Tubulin-specific chaperone E"/>
    <property type="match status" value="1"/>
</dbReference>
<evidence type="ECO:0000256" key="2">
    <source>
        <dbReference type="ARBA" id="ARBA00006286"/>
    </source>
</evidence>
<protein>
    <recommendedName>
        <fullName evidence="3">Tubulin-specific chaperone E</fullName>
    </recommendedName>
    <alternativeName>
        <fullName evidence="8">Tubulin-folding cofactor E</fullName>
    </alternativeName>
</protein>
<reference evidence="10" key="1">
    <citation type="submission" date="2018-01" db="EMBL/GenBank/DDBJ databases">
        <title>An insight into the sialome of Amazonian anophelines.</title>
        <authorList>
            <person name="Ribeiro J.M."/>
            <person name="Scarpassa V."/>
            <person name="Calvo E."/>
        </authorList>
    </citation>
    <scope>NUCLEOTIDE SEQUENCE</scope>
    <source>
        <tissue evidence="10">Salivary glands</tissue>
    </source>
</reference>
<keyword evidence="6" id="KW-0677">Repeat</keyword>
<evidence type="ECO:0000256" key="3">
    <source>
        <dbReference type="ARBA" id="ARBA00015004"/>
    </source>
</evidence>
<dbReference type="FunFam" id="3.80.10.10:FF:000973">
    <property type="entry name" value="Tubulin-specific chaperone E"/>
    <property type="match status" value="1"/>
</dbReference>
<comment type="subcellular location">
    <subcellularLocation>
        <location evidence="1">Cytoplasm</location>
    </subcellularLocation>
</comment>
<dbReference type="InterPro" id="IPR032675">
    <property type="entry name" value="LRR_dom_sf"/>
</dbReference>
<dbReference type="SUPFAM" id="SSF54236">
    <property type="entry name" value="Ubiquitin-like"/>
    <property type="match status" value="1"/>
</dbReference>
<evidence type="ECO:0000256" key="5">
    <source>
        <dbReference type="ARBA" id="ARBA00022614"/>
    </source>
</evidence>
<dbReference type="PANTHER" id="PTHR18849:SF0">
    <property type="entry name" value="CILIA- AND FLAGELLA-ASSOCIATED PROTEIN 410-RELATED"/>
    <property type="match status" value="1"/>
</dbReference>
<feature type="domain" description="CAP-Gly" evidence="9">
    <location>
        <begin position="26"/>
        <end position="70"/>
    </location>
</feature>
<evidence type="ECO:0000313" key="10">
    <source>
        <dbReference type="EMBL" id="MBW24650.1"/>
    </source>
</evidence>
<evidence type="ECO:0000256" key="8">
    <source>
        <dbReference type="ARBA" id="ARBA00030180"/>
    </source>
</evidence>
<dbReference type="Gene3D" id="3.80.10.10">
    <property type="entry name" value="Ribonuclease Inhibitor"/>
    <property type="match status" value="2"/>
</dbReference>
<dbReference type="InterPro" id="IPR000938">
    <property type="entry name" value="CAP-Gly_domain"/>
</dbReference>
<dbReference type="EMBL" id="GGFM01003899">
    <property type="protein sequence ID" value="MBW24650.1"/>
    <property type="molecule type" value="Transcribed_RNA"/>
</dbReference>
<dbReference type="Gene3D" id="3.10.20.90">
    <property type="entry name" value="Phosphatidylinositol 3-kinase Catalytic Subunit, Chain A, domain 1"/>
    <property type="match status" value="1"/>
</dbReference>
<dbReference type="PROSITE" id="PS50245">
    <property type="entry name" value="CAP_GLY_2"/>
    <property type="match status" value="1"/>
</dbReference>